<proteinExistence type="predicted"/>
<evidence type="ECO:0000313" key="1">
    <source>
        <dbReference type="EMBL" id="KFM68699.1"/>
    </source>
</evidence>
<sequence>MNGLDMDLFLISDEVWFYPSGYVNSQNRRLSAARILQITLHDQKVGVWCTVSARRIIGLIFYYQMLNLERCISTIFNPFMATLTKEEMTYSYFQ</sequence>
<dbReference type="Proteomes" id="UP000054359">
    <property type="component" value="Unassembled WGS sequence"/>
</dbReference>
<gene>
    <name evidence="1" type="ORF">X975_08441</name>
</gene>
<organism evidence="1 2">
    <name type="scientific">Stegodyphus mimosarum</name>
    <name type="common">African social velvet spider</name>
    <dbReference type="NCBI Taxonomy" id="407821"/>
    <lineage>
        <taxon>Eukaryota</taxon>
        <taxon>Metazoa</taxon>
        <taxon>Ecdysozoa</taxon>
        <taxon>Arthropoda</taxon>
        <taxon>Chelicerata</taxon>
        <taxon>Arachnida</taxon>
        <taxon>Araneae</taxon>
        <taxon>Araneomorphae</taxon>
        <taxon>Entelegynae</taxon>
        <taxon>Eresoidea</taxon>
        <taxon>Eresidae</taxon>
        <taxon>Stegodyphus</taxon>
    </lineage>
</organism>
<dbReference type="EMBL" id="KK116765">
    <property type="protein sequence ID" value="KFM68699.1"/>
    <property type="molecule type" value="Genomic_DNA"/>
</dbReference>
<dbReference type="OrthoDB" id="6436543at2759"/>
<keyword evidence="2" id="KW-1185">Reference proteome</keyword>
<dbReference type="InterPro" id="IPR036397">
    <property type="entry name" value="RNaseH_sf"/>
</dbReference>
<protein>
    <submittedName>
        <fullName evidence="1">Uncharacterized protein</fullName>
    </submittedName>
</protein>
<dbReference type="Gene3D" id="3.30.420.10">
    <property type="entry name" value="Ribonuclease H-like superfamily/Ribonuclease H"/>
    <property type="match status" value="1"/>
</dbReference>
<dbReference type="GO" id="GO:0003676">
    <property type="term" value="F:nucleic acid binding"/>
    <property type="evidence" value="ECO:0007669"/>
    <property type="project" value="InterPro"/>
</dbReference>
<dbReference type="STRING" id="407821.A0A087TUB0"/>
<evidence type="ECO:0000313" key="2">
    <source>
        <dbReference type="Proteomes" id="UP000054359"/>
    </source>
</evidence>
<feature type="non-terminal residue" evidence="1">
    <location>
        <position position="94"/>
    </location>
</feature>
<dbReference type="AlphaFoldDB" id="A0A087TUB0"/>
<name>A0A087TUB0_STEMI</name>
<reference evidence="1 2" key="1">
    <citation type="submission" date="2013-11" db="EMBL/GenBank/DDBJ databases">
        <title>Genome sequencing of Stegodyphus mimosarum.</title>
        <authorList>
            <person name="Bechsgaard J."/>
        </authorList>
    </citation>
    <scope>NUCLEOTIDE SEQUENCE [LARGE SCALE GENOMIC DNA]</scope>
</reference>
<accession>A0A087TUB0</accession>